<proteinExistence type="predicted"/>
<keyword evidence="1" id="KW-0812">Transmembrane</keyword>
<name>A0A3M7S3N2_BRAPC</name>
<keyword evidence="3" id="KW-1185">Reference proteome</keyword>
<dbReference type="Proteomes" id="UP000276133">
    <property type="component" value="Unassembled WGS sequence"/>
</dbReference>
<gene>
    <name evidence="2" type="ORF">BpHYR1_000862</name>
</gene>
<evidence type="ECO:0000256" key="1">
    <source>
        <dbReference type="SAM" id="Phobius"/>
    </source>
</evidence>
<accession>A0A3M7S3N2</accession>
<dbReference type="EMBL" id="REGN01002115">
    <property type="protein sequence ID" value="RNA30208.1"/>
    <property type="molecule type" value="Genomic_DNA"/>
</dbReference>
<feature type="transmembrane region" description="Helical" evidence="1">
    <location>
        <begin position="85"/>
        <end position="103"/>
    </location>
</feature>
<sequence length="161" mass="18806">MIKILRSNFTTVNSRLSRPMVIETHDSSLDFYLKLKKSRISNKETKLSRLIFLFPKRVSIIENSLYRCLSSETQNVRTIQKVQKGLLLFNILVVYTVLIYHDVIGNFNAKLQVIFPLNNFTYNSIFSPVKIGKKDEIFFCEKALLLNYDSKVYLQDSLLEN</sequence>
<evidence type="ECO:0000313" key="2">
    <source>
        <dbReference type="EMBL" id="RNA30208.1"/>
    </source>
</evidence>
<reference evidence="2 3" key="1">
    <citation type="journal article" date="2018" name="Sci. Rep.">
        <title>Genomic signatures of local adaptation to the degree of environmental predictability in rotifers.</title>
        <authorList>
            <person name="Franch-Gras L."/>
            <person name="Hahn C."/>
            <person name="Garcia-Roger E.M."/>
            <person name="Carmona M.J."/>
            <person name="Serra M."/>
            <person name="Gomez A."/>
        </authorList>
    </citation>
    <scope>NUCLEOTIDE SEQUENCE [LARGE SCALE GENOMIC DNA]</scope>
    <source>
        <strain evidence="2">HYR1</strain>
    </source>
</reference>
<protein>
    <submittedName>
        <fullName evidence="2">Uncharacterized protein</fullName>
    </submittedName>
</protein>
<keyword evidence="1" id="KW-1133">Transmembrane helix</keyword>
<comment type="caution">
    <text evidence="2">The sequence shown here is derived from an EMBL/GenBank/DDBJ whole genome shotgun (WGS) entry which is preliminary data.</text>
</comment>
<evidence type="ECO:0000313" key="3">
    <source>
        <dbReference type="Proteomes" id="UP000276133"/>
    </source>
</evidence>
<keyword evidence="1" id="KW-0472">Membrane</keyword>
<organism evidence="2 3">
    <name type="scientific">Brachionus plicatilis</name>
    <name type="common">Marine rotifer</name>
    <name type="synonym">Brachionus muelleri</name>
    <dbReference type="NCBI Taxonomy" id="10195"/>
    <lineage>
        <taxon>Eukaryota</taxon>
        <taxon>Metazoa</taxon>
        <taxon>Spiralia</taxon>
        <taxon>Gnathifera</taxon>
        <taxon>Rotifera</taxon>
        <taxon>Eurotatoria</taxon>
        <taxon>Monogononta</taxon>
        <taxon>Pseudotrocha</taxon>
        <taxon>Ploima</taxon>
        <taxon>Brachionidae</taxon>
        <taxon>Brachionus</taxon>
    </lineage>
</organism>
<dbReference type="AlphaFoldDB" id="A0A3M7S3N2"/>